<evidence type="ECO:0000313" key="3">
    <source>
        <dbReference type="Proteomes" id="UP000001055"/>
    </source>
</evidence>
<proteinExistence type="predicted"/>
<dbReference type="VEuPathDB" id="FungiDB:JI435_431590"/>
<dbReference type="RefSeq" id="XP_001793291.1">
    <property type="nucleotide sequence ID" value="XM_001793239.1"/>
</dbReference>
<reference evidence="3" key="1">
    <citation type="journal article" date="2007" name="Plant Cell">
        <title>Dothideomycete-plant interactions illuminated by genome sequencing and EST analysis of the wheat pathogen Stagonospora nodorum.</title>
        <authorList>
            <person name="Hane J.K."/>
            <person name="Lowe R.G."/>
            <person name="Solomon P.S."/>
            <person name="Tan K.C."/>
            <person name="Schoch C.L."/>
            <person name="Spatafora J.W."/>
            <person name="Crous P.W."/>
            <person name="Kodira C."/>
            <person name="Birren B.W."/>
            <person name="Galagan J.E."/>
            <person name="Torriani S.F."/>
            <person name="McDonald B.A."/>
            <person name="Oliver R.P."/>
        </authorList>
    </citation>
    <scope>NUCLEOTIDE SEQUENCE [LARGE SCALE GENOMIC DNA]</scope>
    <source>
        <strain evidence="3">SN15 / ATCC MYA-4574 / FGSC 10173</strain>
    </source>
</reference>
<dbReference type="Proteomes" id="UP000001055">
    <property type="component" value="Unassembled WGS sequence"/>
</dbReference>
<name>Q0UZX2_PHANO</name>
<dbReference type="GeneID" id="5970148"/>
<organism evidence="2 3">
    <name type="scientific">Phaeosphaeria nodorum (strain SN15 / ATCC MYA-4574 / FGSC 10173)</name>
    <name type="common">Glume blotch fungus</name>
    <name type="synonym">Parastagonospora nodorum</name>
    <dbReference type="NCBI Taxonomy" id="321614"/>
    <lineage>
        <taxon>Eukaryota</taxon>
        <taxon>Fungi</taxon>
        <taxon>Dikarya</taxon>
        <taxon>Ascomycota</taxon>
        <taxon>Pezizomycotina</taxon>
        <taxon>Dothideomycetes</taxon>
        <taxon>Pleosporomycetidae</taxon>
        <taxon>Pleosporales</taxon>
        <taxon>Pleosporineae</taxon>
        <taxon>Phaeosphaeriaceae</taxon>
        <taxon>Parastagonospora</taxon>
    </lineage>
</organism>
<dbReference type="KEGG" id="pno:SNOG_02692"/>
<evidence type="ECO:0000256" key="1">
    <source>
        <dbReference type="SAM" id="MobiDB-lite"/>
    </source>
</evidence>
<dbReference type="HOGENOM" id="CLU_2850448_0_0_1"/>
<feature type="compositionally biased region" description="Polar residues" evidence="1">
    <location>
        <begin position="1"/>
        <end position="14"/>
    </location>
</feature>
<feature type="region of interest" description="Disordered" evidence="1">
    <location>
        <begin position="1"/>
        <end position="31"/>
    </location>
</feature>
<feature type="compositionally biased region" description="Basic and acidic residues" evidence="1">
    <location>
        <begin position="20"/>
        <end position="29"/>
    </location>
</feature>
<sequence length="65" mass="7351">MPQNSSDTKKSQGQPAAKPMTEKEQEPKPEMIANLRNIKDHPASWMTYGDVTVPDALLLIQKLRF</sequence>
<accession>Q0UZX2</accession>
<dbReference type="AlphaFoldDB" id="Q0UZX2"/>
<dbReference type="EMBL" id="CH445328">
    <property type="protein sequence ID" value="EAT89423.1"/>
    <property type="molecule type" value="Genomic_DNA"/>
</dbReference>
<evidence type="ECO:0000313" key="2">
    <source>
        <dbReference type="EMBL" id="EAT89423.1"/>
    </source>
</evidence>
<protein>
    <submittedName>
        <fullName evidence="2">Uncharacterized protein</fullName>
    </submittedName>
</protein>
<gene>
    <name evidence="2" type="ORF">SNOG_02692</name>
</gene>
<dbReference type="InParanoid" id="Q0UZX2"/>